<dbReference type="Gene3D" id="2.40.10.10">
    <property type="entry name" value="Trypsin-like serine proteases"/>
    <property type="match status" value="1"/>
</dbReference>
<gene>
    <name evidence="1" type="ORF">PPL_06834</name>
</gene>
<dbReference type="SUPFAM" id="SSF50494">
    <property type="entry name" value="Trypsin-like serine proteases"/>
    <property type="match status" value="1"/>
</dbReference>
<accession>D3BDN2</accession>
<dbReference type="InterPro" id="IPR009003">
    <property type="entry name" value="Peptidase_S1_PA"/>
</dbReference>
<dbReference type="InParanoid" id="D3BDN2"/>
<dbReference type="RefSeq" id="XP_020432133.1">
    <property type="nucleotide sequence ID" value="XM_020577685.1"/>
</dbReference>
<dbReference type="InterPro" id="IPR043504">
    <property type="entry name" value="Peptidase_S1_PA_chymotrypsin"/>
</dbReference>
<comment type="caution">
    <text evidence="1">The sequence shown here is derived from an EMBL/GenBank/DDBJ whole genome shotgun (WGS) entry which is preliminary data.</text>
</comment>
<evidence type="ECO:0000313" key="2">
    <source>
        <dbReference type="Proteomes" id="UP000001396"/>
    </source>
</evidence>
<dbReference type="AlphaFoldDB" id="D3BDN2"/>
<reference evidence="1 2" key="1">
    <citation type="journal article" date="2011" name="Genome Res.">
        <title>Phylogeny-wide analysis of social amoeba genomes highlights ancient origins for complex intercellular communication.</title>
        <authorList>
            <person name="Heidel A.J."/>
            <person name="Lawal H.M."/>
            <person name="Felder M."/>
            <person name="Schilde C."/>
            <person name="Helps N.R."/>
            <person name="Tunggal B."/>
            <person name="Rivero F."/>
            <person name="John U."/>
            <person name="Schleicher M."/>
            <person name="Eichinger L."/>
            <person name="Platzer M."/>
            <person name="Noegel A.A."/>
            <person name="Schaap P."/>
            <person name="Gloeckner G."/>
        </authorList>
    </citation>
    <scope>NUCLEOTIDE SEQUENCE [LARGE SCALE GENOMIC DNA]</scope>
    <source>
        <strain evidence="2">ATCC 26659 / Pp 5 / PN500</strain>
    </source>
</reference>
<evidence type="ECO:0000313" key="1">
    <source>
        <dbReference type="EMBL" id="EFA80013.1"/>
    </source>
</evidence>
<protein>
    <submittedName>
        <fullName evidence="1">Uncharacterized protein</fullName>
    </submittedName>
</protein>
<dbReference type="GeneID" id="31362315"/>
<sequence length="326" mass="37602">MINLLDDTAERVFHDEGLKIGKIVTFNSKSKILSFPSLPHKEFYESTSNAVGRIFIKYRSKEDNDKVFWYTKTGFCIKRDTVITSCLAIEELNFEKVYIFFGCDATVESEIDLTHLDEFGIELVSCGRAFDALFRDPIILKGSDDHLYSWLICNDIEILQFKGEPPIDQQYLLPMIPTKKQTTDYYVMGYPGHIDLKQFADLYGERSMKYGLLYVDVHNYTRGFQRKTIFIGEALTFDEKVITHQCPTFKGTAGGILADSEYDKKFIGIHIGGTKEVGNVALSVTHPVFWHVYKTYVLDGDPQFLNENRAELEPFLNYFKFNQIKR</sequence>
<dbReference type="Proteomes" id="UP000001396">
    <property type="component" value="Unassembled WGS sequence"/>
</dbReference>
<keyword evidence="2" id="KW-1185">Reference proteome</keyword>
<dbReference type="EMBL" id="ADBJ01000031">
    <property type="protein sequence ID" value="EFA80013.1"/>
    <property type="molecule type" value="Genomic_DNA"/>
</dbReference>
<organism evidence="1 2">
    <name type="scientific">Heterostelium pallidum (strain ATCC 26659 / Pp 5 / PN500)</name>
    <name type="common">Cellular slime mold</name>
    <name type="synonym">Polysphondylium pallidum</name>
    <dbReference type="NCBI Taxonomy" id="670386"/>
    <lineage>
        <taxon>Eukaryota</taxon>
        <taxon>Amoebozoa</taxon>
        <taxon>Evosea</taxon>
        <taxon>Eumycetozoa</taxon>
        <taxon>Dictyostelia</taxon>
        <taxon>Acytosteliales</taxon>
        <taxon>Acytosteliaceae</taxon>
        <taxon>Heterostelium</taxon>
    </lineage>
</organism>
<name>D3BDN2_HETP5</name>
<proteinExistence type="predicted"/>